<name>A0A3P3FSM4_9HYPH</name>
<evidence type="ECO:0000313" key="1">
    <source>
        <dbReference type="EMBL" id="RRI01544.1"/>
    </source>
</evidence>
<proteinExistence type="predicted"/>
<sequence>MLVLAQAPTSSDVRQAIVRYLIDNVDHPSVSISEAIRAMRKMFPLCEFTDWEFGDLIARSAIDARFAIEFDASKPGKFMAGWRLEQTVATT</sequence>
<protein>
    <submittedName>
        <fullName evidence="1">Uncharacterized protein</fullName>
    </submittedName>
</protein>
<dbReference type="AlphaFoldDB" id="A0A3P3FSM4"/>
<dbReference type="Proteomes" id="UP000273786">
    <property type="component" value="Unassembled WGS sequence"/>
</dbReference>
<dbReference type="OrthoDB" id="8085995at2"/>
<keyword evidence="2" id="KW-1185">Reference proteome</keyword>
<gene>
    <name evidence="1" type="ORF">EH240_14760</name>
</gene>
<dbReference type="EMBL" id="RQXT01000015">
    <property type="protein sequence ID" value="RRI01544.1"/>
    <property type="molecule type" value="Genomic_DNA"/>
</dbReference>
<evidence type="ECO:0000313" key="2">
    <source>
        <dbReference type="Proteomes" id="UP000273786"/>
    </source>
</evidence>
<reference evidence="1 2" key="1">
    <citation type="submission" date="2018-11" db="EMBL/GenBank/DDBJ databases">
        <title>the genome of Mesorhizobium tamadayense DSM 28320.</title>
        <authorList>
            <person name="Gao J."/>
        </authorList>
    </citation>
    <scope>NUCLEOTIDE SEQUENCE [LARGE SCALE GENOMIC DNA]</scope>
    <source>
        <strain evidence="1 2">DSM 28320</strain>
    </source>
</reference>
<accession>A0A3P3FSM4</accession>
<comment type="caution">
    <text evidence="1">The sequence shown here is derived from an EMBL/GenBank/DDBJ whole genome shotgun (WGS) entry which is preliminary data.</text>
</comment>
<organism evidence="1 2">
    <name type="scientific">Mesorhizobium tamadayense</name>
    <dbReference type="NCBI Taxonomy" id="425306"/>
    <lineage>
        <taxon>Bacteria</taxon>
        <taxon>Pseudomonadati</taxon>
        <taxon>Pseudomonadota</taxon>
        <taxon>Alphaproteobacteria</taxon>
        <taxon>Hyphomicrobiales</taxon>
        <taxon>Phyllobacteriaceae</taxon>
        <taxon>Mesorhizobium</taxon>
    </lineage>
</organism>